<evidence type="ECO:0000313" key="5">
    <source>
        <dbReference type="Proteomes" id="UP000185739"/>
    </source>
</evidence>
<dbReference type="EMBL" id="CP018839">
    <property type="protein sequence ID" value="APR05853.1"/>
    <property type="molecule type" value="Genomic_DNA"/>
</dbReference>
<dbReference type="STRING" id="96773.Tchl_3040"/>
<dbReference type="CDD" id="cd06333">
    <property type="entry name" value="PBP1_ABC_RPA1789-like"/>
    <property type="match status" value="1"/>
</dbReference>
<proteinExistence type="inferred from homology"/>
<dbReference type="InterPro" id="IPR028081">
    <property type="entry name" value="Leu-bd"/>
</dbReference>
<dbReference type="Gene3D" id="3.40.50.2300">
    <property type="match status" value="2"/>
</dbReference>
<gene>
    <name evidence="4" type="ORF">Tchl_3040</name>
</gene>
<sequence length="388" mass="41554">MHHTSPRAPRIRRTAALCLALLAPAAWAELKVGVILSVTGPAASLGIPAENTIRLWPTEIGGEKVRLTFINDASDPTEASKAAARLVDEHQVDVIVGPSLTPNSVAAMEVAGRNGTPIIALGGGGVIIEPQEGPRKWAFKMPAPEALSVRTVLDHIERSQLKRVAAITVTTSYGEGFLQTLRSQAATRGIEIVASEHYNAADLSTTSQVLKVMAAKPDAVYILSFGTPAALPHMELVKRGYKGPIYQTHGVANAQFVKLGGQEVEGGLLAVAPVLVAEQLPAEHPTRREGMEYVSRYEGRHGEGTRSLFGSTAWTALRWLENTVPEALKAAHPGTPEFRSALRDALEGMKEVVTPEGVFSMSPGNHNGIDEHAQVLVQIENGRWKLVP</sequence>
<dbReference type="Pfam" id="PF13458">
    <property type="entry name" value="Peripla_BP_6"/>
    <property type="match status" value="1"/>
</dbReference>
<name>A0A1H5YVT7_9RHOO</name>
<dbReference type="InterPro" id="IPR051010">
    <property type="entry name" value="BCAA_transport"/>
</dbReference>
<dbReference type="RefSeq" id="WP_075149150.1">
    <property type="nucleotide sequence ID" value="NZ_CP018839.1"/>
</dbReference>
<dbReference type="AlphaFoldDB" id="A0A1H5YVT7"/>
<dbReference type="KEGG" id="tcl:Tchl_3040"/>
<accession>A0A1H5YVT7</accession>
<comment type="similarity">
    <text evidence="1">Belongs to the leucine-binding protein family.</text>
</comment>
<evidence type="ECO:0000256" key="2">
    <source>
        <dbReference type="ARBA" id="ARBA00022729"/>
    </source>
</evidence>
<dbReference type="InterPro" id="IPR028082">
    <property type="entry name" value="Peripla_BP_I"/>
</dbReference>
<dbReference type="PANTHER" id="PTHR30483:SF38">
    <property type="entry name" value="BLR7848 PROTEIN"/>
    <property type="match status" value="1"/>
</dbReference>
<dbReference type="OrthoDB" id="5290698at2"/>
<dbReference type="PANTHER" id="PTHR30483">
    <property type="entry name" value="LEUCINE-SPECIFIC-BINDING PROTEIN"/>
    <property type="match status" value="1"/>
</dbReference>
<keyword evidence="5" id="KW-1185">Reference proteome</keyword>
<evidence type="ECO:0000259" key="3">
    <source>
        <dbReference type="Pfam" id="PF13458"/>
    </source>
</evidence>
<dbReference type="SUPFAM" id="SSF53822">
    <property type="entry name" value="Periplasmic binding protein-like I"/>
    <property type="match status" value="1"/>
</dbReference>
<evidence type="ECO:0000256" key="1">
    <source>
        <dbReference type="ARBA" id="ARBA00010062"/>
    </source>
</evidence>
<organism evidence="4 5">
    <name type="scientific">Thauera chlorobenzoica</name>
    <dbReference type="NCBI Taxonomy" id="96773"/>
    <lineage>
        <taxon>Bacteria</taxon>
        <taxon>Pseudomonadati</taxon>
        <taxon>Pseudomonadota</taxon>
        <taxon>Betaproteobacteria</taxon>
        <taxon>Rhodocyclales</taxon>
        <taxon>Zoogloeaceae</taxon>
        <taxon>Thauera</taxon>
    </lineage>
</organism>
<keyword evidence="2" id="KW-0732">Signal</keyword>
<reference evidence="4 5" key="1">
    <citation type="submission" date="2016-12" db="EMBL/GenBank/DDBJ databases">
        <title>Complete genome sequence of Thauera chlorobenzoica, a Betaproteobacterium degrading haloaromatics anaerobically to CO2 and halides.</title>
        <authorList>
            <person name="Goris T."/>
            <person name="Mergelsberg M."/>
            <person name="Boll M."/>
        </authorList>
    </citation>
    <scope>NUCLEOTIDE SEQUENCE [LARGE SCALE GENOMIC DNA]</scope>
    <source>
        <strain evidence="4 5">3CB1</strain>
    </source>
</reference>
<dbReference type="Proteomes" id="UP000185739">
    <property type="component" value="Chromosome"/>
</dbReference>
<evidence type="ECO:0000313" key="4">
    <source>
        <dbReference type="EMBL" id="APR05853.1"/>
    </source>
</evidence>
<feature type="domain" description="Leucine-binding protein" evidence="3">
    <location>
        <begin position="30"/>
        <end position="380"/>
    </location>
</feature>
<protein>
    <submittedName>
        <fullName evidence="4">Branched chain amino acid-binding protein</fullName>
    </submittedName>
</protein>